<evidence type="ECO:0000313" key="2">
    <source>
        <dbReference type="EMBL" id="ONM47764.1"/>
    </source>
</evidence>
<evidence type="ECO:0008006" key="4">
    <source>
        <dbReference type="Google" id="ProtNLM"/>
    </source>
</evidence>
<dbReference type="GO" id="GO:0005737">
    <property type="term" value="C:cytoplasm"/>
    <property type="evidence" value="ECO:0007669"/>
    <property type="project" value="TreeGrafter"/>
</dbReference>
<organism evidence="2 3">
    <name type="scientific">Nocardia donostiensis</name>
    <dbReference type="NCBI Taxonomy" id="1538463"/>
    <lineage>
        <taxon>Bacteria</taxon>
        <taxon>Bacillati</taxon>
        <taxon>Actinomycetota</taxon>
        <taxon>Actinomycetes</taxon>
        <taxon>Mycobacteriales</taxon>
        <taxon>Nocardiaceae</taxon>
        <taxon>Nocardia</taxon>
    </lineage>
</organism>
<dbReference type="PIRSF" id="PIRSF016184">
    <property type="entry name" value="PhzC_PhzF"/>
    <property type="match status" value="1"/>
</dbReference>
<dbReference type="GO" id="GO:0016853">
    <property type="term" value="F:isomerase activity"/>
    <property type="evidence" value="ECO:0007669"/>
    <property type="project" value="TreeGrafter"/>
</dbReference>
<evidence type="ECO:0000256" key="1">
    <source>
        <dbReference type="PIRSR" id="PIRSR016184-1"/>
    </source>
</evidence>
<gene>
    <name evidence="2" type="ORF">B0T46_16050</name>
</gene>
<dbReference type="Pfam" id="PF02567">
    <property type="entry name" value="PhzC-PhzF"/>
    <property type="match status" value="2"/>
</dbReference>
<dbReference type="Proteomes" id="UP000188836">
    <property type="component" value="Unassembled WGS sequence"/>
</dbReference>
<feature type="active site" evidence="1">
    <location>
        <position position="46"/>
    </location>
</feature>
<reference evidence="2 3" key="1">
    <citation type="journal article" date="2016" name="Antonie Van Leeuwenhoek">
        <title>Nocardia donostiensis sp. nov., isolated from human respiratory specimens.</title>
        <authorList>
            <person name="Ercibengoa M."/>
            <person name="Bell M."/>
            <person name="Marimon J.M."/>
            <person name="Humrighouse B."/>
            <person name="Klenk H.P."/>
            <person name="Potter G."/>
            <person name="Perez-Trallero E."/>
        </authorList>
    </citation>
    <scope>NUCLEOTIDE SEQUENCE [LARGE SCALE GENOMIC DNA]</scope>
    <source>
        <strain evidence="2 3">X1655</strain>
    </source>
</reference>
<comment type="caution">
    <text evidence="2">The sequence shown here is derived from an EMBL/GenBank/DDBJ whole genome shotgun (WGS) entry which is preliminary data.</text>
</comment>
<dbReference type="NCBIfam" id="TIGR00654">
    <property type="entry name" value="PhzF_family"/>
    <property type="match status" value="1"/>
</dbReference>
<name>A0A1W0ATY1_9NOCA</name>
<dbReference type="Gene3D" id="3.10.310.10">
    <property type="entry name" value="Diaminopimelate Epimerase, Chain A, domain 1"/>
    <property type="match status" value="2"/>
</dbReference>
<accession>A0A1W0ATY1</accession>
<dbReference type="RefSeq" id="WP_077117936.1">
    <property type="nucleotide sequence ID" value="NZ_LOKT01000012.1"/>
</dbReference>
<dbReference type="PANTHER" id="PTHR13774">
    <property type="entry name" value="PHENAZINE BIOSYNTHESIS PROTEIN"/>
    <property type="match status" value="1"/>
</dbReference>
<dbReference type="PANTHER" id="PTHR13774:SF32">
    <property type="entry name" value="ANTISENSE-ENHANCING SEQUENCE 1"/>
    <property type="match status" value="1"/>
</dbReference>
<protein>
    <recommendedName>
        <fullName evidence="4">PhzF family phenazine biosynthesis protein</fullName>
    </recommendedName>
</protein>
<evidence type="ECO:0000313" key="3">
    <source>
        <dbReference type="Proteomes" id="UP000188836"/>
    </source>
</evidence>
<dbReference type="AlphaFoldDB" id="A0A1W0ATY1"/>
<dbReference type="OrthoDB" id="9788221at2"/>
<proteinExistence type="predicted"/>
<dbReference type="STRING" id="1538463.B0T36_18385"/>
<dbReference type="EMBL" id="MUMY01000013">
    <property type="protein sequence ID" value="ONM47764.1"/>
    <property type="molecule type" value="Genomic_DNA"/>
</dbReference>
<dbReference type="InterPro" id="IPR003719">
    <property type="entry name" value="Phenazine_PhzF-like"/>
</dbReference>
<sequence length="224" mass="24029">MGTQAAVLRVFTDAAGRFGNELGVVRASEVPPPDRQAVATQLGYSETVFVSEPVDEVAEVRIFTPAVELPFAGHPSVGTAWWLAEQGTPAHTLQLPAGPVPVDIADGRVCVKARAGWAPDFTFHQLADRDELDGLRSDDFSDGQHYLWAWSDERRGSLRSRMFAPALGVTEDEATGAAAVALTAQLRQGLIITQGQGSQIFTEWDSDGWVSLAGRVVADSVVDL</sequence>
<dbReference type="SUPFAM" id="SSF54506">
    <property type="entry name" value="Diaminopimelate epimerase-like"/>
    <property type="match status" value="1"/>
</dbReference>
<keyword evidence="3" id="KW-1185">Reference proteome</keyword>